<evidence type="ECO:0000259" key="1">
    <source>
        <dbReference type="Pfam" id="PF13672"/>
    </source>
</evidence>
<sequence length="291" mass="30267">MGAVDGATHRVESFVIGNPGRAVLELADGPPAVPIGRADVELSAVSLEGLILRAATVRGVSHREDLEPRQDAFALAYGEVTQGGLVAVVCDGVGQYAASFRAADLAAQQIAELGSSGLDWATVFRSVNQSLLDELKAVRAAADDESAGLATTAVAVRITPADQGWNVSMAWAGDSTGWLLDSLGQWSCLTRVVDGRDDDLYSSSAVRALPSGHGAVQTDEFSITTGAVFLVSDGVGNPLAGSGEVREQLGTWWAAAPDPYTFAAQVDFARRGHTDDRTAVGIWLSEIGGAE</sequence>
<accession>A0A7G6X3E6</accession>
<organism evidence="2 3">
    <name type="scientific">Kribbella qitaiheensis</name>
    <dbReference type="NCBI Taxonomy" id="1544730"/>
    <lineage>
        <taxon>Bacteria</taxon>
        <taxon>Bacillati</taxon>
        <taxon>Actinomycetota</taxon>
        <taxon>Actinomycetes</taxon>
        <taxon>Propionibacteriales</taxon>
        <taxon>Kribbellaceae</taxon>
        <taxon>Kribbella</taxon>
    </lineage>
</organism>
<dbReference type="EMBL" id="CP043661">
    <property type="protein sequence ID" value="QNE20761.1"/>
    <property type="molecule type" value="Genomic_DNA"/>
</dbReference>
<dbReference type="SUPFAM" id="SSF81606">
    <property type="entry name" value="PP2C-like"/>
    <property type="match status" value="1"/>
</dbReference>
<name>A0A7G6X3E6_9ACTN</name>
<dbReference type="AlphaFoldDB" id="A0A7G6X3E6"/>
<keyword evidence="3" id="KW-1185">Reference proteome</keyword>
<feature type="domain" description="PPM-type phosphatase" evidence="1">
    <location>
        <begin position="58"/>
        <end position="255"/>
    </location>
</feature>
<dbReference type="KEGG" id="kqi:F1D05_26175"/>
<evidence type="ECO:0000313" key="2">
    <source>
        <dbReference type="EMBL" id="QNE20761.1"/>
    </source>
</evidence>
<dbReference type="RefSeq" id="WP_185443159.1">
    <property type="nucleotide sequence ID" value="NZ_CP043661.1"/>
</dbReference>
<protein>
    <recommendedName>
        <fullName evidence="1">PPM-type phosphatase domain-containing protein</fullName>
    </recommendedName>
</protein>
<evidence type="ECO:0000313" key="3">
    <source>
        <dbReference type="Proteomes" id="UP000515563"/>
    </source>
</evidence>
<dbReference type="InterPro" id="IPR001932">
    <property type="entry name" value="PPM-type_phosphatase-like_dom"/>
</dbReference>
<proteinExistence type="predicted"/>
<dbReference type="Proteomes" id="UP000515563">
    <property type="component" value="Chromosome"/>
</dbReference>
<reference evidence="2 3" key="2">
    <citation type="journal article" date="2020" name="Microbiol. Resour. Announc.">
        <title>Antarctic desert soil bacteria exhibit high novel natural product potential, evaluated through long-read genome sequencing and comparative genomics.</title>
        <authorList>
            <person name="Benaud N."/>
            <person name="Edwards R.J."/>
            <person name="Amos T.G."/>
            <person name="D'Agostino P.M."/>
            <person name="Gutierrez-Chavez C."/>
            <person name="Montgomery K."/>
            <person name="Nicetic I."/>
            <person name="Ferrari B.C."/>
        </authorList>
    </citation>
    <scope>NUCLEOTIDE SEQUENCE [LARGE SCALE GENOMIC DNA]</scope>
    <source>
        <strain evidence="2 3">SPB151</strain>
    </source>
</reference>
<dbReference type="Gene3D" id="3.60.40.10">
    <property type="entry name" value="PPM-type phosphatase domain"/>
    <property type="match status" value="1"/>
</dbReference>
<dbReference type="InterPro" id="IPR036457">
    <property type="entry name" value="PPM-type-like_dom_sf"/>
</dbReference>
<reference evidence="3" key="1">
    <citation type="submission" date="2019-09" db="EMBL/GenBank/DDBJ databases">
        <title>Antimicrobial potential of Antarctic Bacteria.</title>
        <authorList>
            <person name="Benaud N."/>
            <person name="Edwards R.J."/>
            <person name="Ferrari B.C."/>
        </authorList>
    </citation>
    <scope>NUCLEOTIDE SEQUENCE [LARGE SCALE GENOMIC DNA]</scope>
    <source>
        <strain evidence="3">SPB151</strain>
    </source>
</reference>
<gene>
    <name evidence="2" type="ORF">F1D05_26175</name>
</gene>
<dbReference type="Pfam" id="PF13672">
    <property type="entry name" value="PP2C_2"/>
    <property type="match status" value="1"/>
</dbReference>